<evidence type="ECO:0000256" key="1">
    <source>
        <dbReference type="ARBA" id="ARBA00001954"/>
    </source>
</evidence>
<name>A0AAD6ZU78_9AGAR</name>
<evidence type="ECO:0000256" key="2">
    <source>
        <dbReference type="ARBA" id="ARBA00008654"/>
    </source>
</evidence>
<evidence type="ECO:0000256" key="3">
    <source>
        <dbReference type="ARBA" id="ARBA00022723"/>
    </source>
</evidence>
<dbReference type="EMBL" id="JARIHO010000029">
    <property type="protein sequence ID" value="KAJ7337647.1"/>
    <property type="molecule type" value="Genomic_DNA"/>
</dbReference>
<protein>
    <submittedName>
        <fullName evidence="9">Clavaminate synthase-like protein</fullName>
    </submittedName>
</protein>
<dbReference type="Gene3D" id="3.60.130.10">
    <property type="entry name" value="Clavaminate synthase-like"/>
    <property type="match status" value="1"/>
</dbReference>
<proteinExistence type="inferred from homology"/>
<dbReference type="GO" id="GO:0045329">
    <property type="term" value="P:carnitine biosynthetic process"/>
    <property type="evidence" value="ECO:0007669"/>
    <property type="project" value="TreeGrafter"/>
</dbReference>
<gene>
    <name evidence="9" type="ORF">DFH08DRAFT_256909</name>
</gene>
<comment type="similarity">
    <text evidence="2">Belongs to the gamma-BBH/TMLD family.</text>
</comment>
<dbReference type="Proteomes" id="UP001218218">
    <property type="component" value="Unassembled WGS sequence"/>
</dbReference>
<dbReference type="AlphaFoldDB" id="A0AAD6ZU78"/>
<evidence type="ECO:0000259" key="7">
    <source>
        <dbReference type="Pfam" id="PF02668"/>
    </source>
</evidence>
<sequence>MSLLNKLYRRSGLASRFRAGPPTRRRWSSIARTQDGEGLVIDALGASFPFVWLRDSCLSPECVHASTSQKLHRTSDIPRTIRPAEDGVKLTTYGLQISWTDGHESFFPRDFLHRHSSRTRLADFHLDVEEQPWDAKKISKSPDLYVPYASLQTRPGLRVAIDQLSMDGLLFVTGVPNAETADTTCELRKLAETFSQIRETFYGQVWDVVNLRNSRNIAYTNVYLGLHMDLLYFKNPPKYQILHCLRNNVVGGASFFVDAFHAATTLRAQDPALFDVLATTPVPFHYINDGHHLHHEHPTIELSPSGAIAQINYSPPFQAPLLLDTPPIFYQALARFAELLEEKERVYEYLLREGDAVIFDNRRVLHARKAFSDKEGQEGKDGEPNRWLKGCYFEADALFDRGRMLRKGL</sequence>
<keyword evidence="4" id="KW-0223">Dioxygenase</keyword>
<dbReference type="SUPFAM" id="SSF51197">
    <property type="entry name" value="Clavaminate synthase-like"/>
    <property type="match status" value="1"/>
</dbReference>
<reference evidence="9" key="1">
    <citation type="submission" date="2023-03" db="EMBL/GenBank/DDBJ databases">
        <title>Massive genome expansion in bonnet fungi (Mycena s.s.) driven by repeated elements and novel gene families across ecological guilds.</title>
        <authorList>
            <consortium name="Lawrence Berkeley National Laboratory"/>
            <person name="Harder C.B."/>
            <person name="Miyauchi S."/>
            <person name="Viragh M."/>
            <person name="Kuo A."/>
            <person name="Thoen E."/>
            <person name="Andreopoulos B."/>
            <person name="Lu D."/>
            <person name="Skrede I."/>
            <person name="Drula E."/>
            <person name="Henrissat B."/>
            <person name="Morin E."/>
            <person name="Kohler A."/>
            <person name="Barry K."/>
            <person name="LaButti K."/>
            <person name="Morin E."/>
            <person name="Salamov A."/>
            <person name="Lipzen A."/>
            <person name="Mereny Z."/>
            <person name="Hegedus B."/>
            <person name="Baldrian P."/>
            <person name="Stursova M."/>
            <person name="Weitz H."/>
            <person name="Taylor A."/>
            <person name="Grigoriev I.V."/>
            <person name="Nagy L.G."/>
            <person name="Martin F."/>
            <person name="Kauserud H."/>
        </authorList>
    </citation>
    <scope>NUCLEOTIDE SEQUENCE</scope>
    <source>
        <strain evidence="9">CBHHK002</strain>
    </source>
</reference>
<evidence type="ECO:0000256" key="6">
    <source>
        <dbReference type="ARBA" id="ARBA00023004"/>
    </source>
</evidence>
<keyword evidence="6" id="KW-0408">Iron</keyword>
<evidence type="ECO:0000259" key="8">
    <source>
        <dbReference type="Pfam" id="PF06155"/>
    </source>
</evidence>
<evidence type="ECO:0000313" key="9">
    <source>
        <dbReference type="EMBL" id="KAJ7337647.1"/>
    </source>
</evidence>
<keyword evidence="3" id="KW-0479">Metal-binding</keyword>
<dbReference type="Pfam" id="PF06155">
    <property type="entry name" value="GBBH-like_N"/>
    <property type="match status" value="1"/>
</dbReference>
<dbReference type="PANTHER" id="PTHR10696">
    <property type="entry name" value="GAMMA-BUTYROBETAINE HYDROXYLASE-RELATED"/>
    <property type="match status" value="1"/>
</dbReference>
<comment type="cofactor">
    <cofactor evidence="1">
        <name>Fe(2+)</name>
        <dbReference type="ChEBI" id="CHEBI:29033"/>
    </cofactor>
</comment>
<evidence type="ECO:0000256" key="5">
    <source>
        <dbReference type="ARBA" id="ARBA00023002"/>
    </source>
</evidence>
<dbReference type="GO" id="GO:0005739">
    <property type="term" value="C:mitochondrion"/>
    <property type="evidence" value="ECO:0007669"/>
    <property type="project" value="TreeGrafter"/>
</dbReference>
<dbReference type="PANTHER" id="PTHR10696:SF25">
    <property type="entry name" value="OXIDOREDUCTASE AIM17-RELATED"/>
    <property type="match status" value="1"/>
</dbReference>
<accession>A0AAD6ZU78</accession>
<dbReference type="InterPro" id="IPR038492">
    <property type="entry name" value="GBBH-like_N_sf"/>
</dbReference>
<feature type="domain" description="TauD/TfdA-like" evidence="7">
    <location>
        <begin position="160"/>
        <end position="392"/>
    </location>
</feature>
<dbReference type="InterPro" id="IPR050411">
    <property type="entry name" value="AlphaKG_dependent_hydroxylases"/>
</dbReference>
<dbReference type="GO" id="GO:0046872">
    <property type="term" value="F:metal ion binding"/>
    <property type="evidence" value="ECO:0007669"/>
    <property type="project" value="UniProtKB-KW"/>
</dbReference>
<organism evidence="9 10">
    <name type="scientific">Mycena albidolilacea</name>
    <dbReference type="NCBI Taxonomy" id="1033008"/>
    <lineage>
        <taxon>Eukaryota</taxon>
        <taxon>Fungi</taxon>
        <taxon>Dikarya</taxon>
        <taxon>Basidiomycota</taxon>
        <taxon>Agaricomycotina</taxon>
        <taxon>Agaricomycetes</taxon>
        <taxon>Agaricomycetidae</taxon>
        <taxon>Agaricales</taxon>
        <taxon>Marasmiineae</taxon>
        <taxon>Mycenaceae</taxon>
        <taxon>Mycena</taxon>
    </lineage>
</organism>
<evidence type="ECO:0000256" key="4">
    <source>
        <dbReference type="ARBA" id="ARBA00022964"/>
    </source>
</evidence>
<comment type="caution">
    <text evidence="9">The sequence shown here is derived from an EMBL/GenBank/DDBJ whole genome shotgun (WGS) entry which is preliminary data.</text>
</comment>
<dbReference type="GO" id="GO:0016706">
    <property type="term" value="F:2-oxoglutarate-dependent dioxygenase activity"/>
    <property type="evidence" value="ECO:0007669"/>
    <property type="project" value="UniProtKB-ARBA"/>
</dbReference>
<feature type="domain" description="Gamma-butyrobetaine hydroxylase-like N-terminal" evidence="8">
    <location>
        <begin position="46"/>
        <end position="112"/>
    </location>
</feature>
<dbReference type="CDD" id="cd00250">
    <property type="entry name" value="CAS_like"/>
    <property type="match status" value="1"/>
</dbReference>
<dbReference type="InterPro" id="IPR010376">
    <property type="entry name" value="GBBH-like_N"/>
</dbReference>
<evidence type="ECO:0000313" key="10">
    <source>
        <dbReference type="Proteomes" id="UP001218218"/>
    </source>
</evidence>
<dbReference type="Gene3D" id="3.30.2020.30">
    <property type="match status" value="1"/>
</dbReference>
<keyword evidence="5" id="KW-0560">Oxidoreductase</keyword>
<dbReference type="Pfam" id="PF02668">
    <property type="entry name" value="TauD"/>
    <property type="match status" value="1"/>
</dbReference>
<keyword evidence="10" id="KW-1185">Reference proteome</keyword>
<dbReference type="InterPro" id="IPR042098">
    <property type="entry name" value="TauD-like_sf"/>
</dbReference>
<dbReference type="InterPro" id="IPR003819">
    <property type="entry name" value="TauD/TfdA-like"/>
</dbReference>